<feature type="domain" description="NADP-dependent oxidoreductase" evidence="1">
    <location>
        <begin position="3"/>
        <end position="285"/>
    </location>
</feature>
<organism evidence="2 3">
    <name type="scientific">Bowdeniella nasicola</name>
    <dbReference type="NCBI Taxonomy" id="208480"/>
    <lineage>
        <taxon>Bacteria</taxon>
        <taxon>Bacillati</taxon>
        <taxon>Actinomycetota</taxon>
        <taxon>Actinomycetes</taxon>
        <taxon>Actinomycetales</taxon>
        <taxon>Actinomycetaceae</taxon>
        <taxon>Bowdeniella</taxon>
    </lineage>
</organism>
<gene>
    <name evidence="2" type="ORF">SAMN02910418_00983</name>
</gene>
<dbReference type="Gene3D" id="3.20.20.100">
    <property type="entry name" value="NADP-dependent oxidoreductase domain"/>
    <property type="match status" value="1"/>
</dbReference>
<dbReference type="Proteomes" id="UP000199288">
    <property type="component" value="Unassembled WGS sequence"/>
</dbReference>
<dbReference type="Pfam" id="PF00248">
    <property type="entry name" value="Aldo_ket_red"/>
    <property type="match status" value="1"/>
</dbReference>
<dbReference type="OrthoDB" id="9768793at2"/>
<dbReference type="PANTHER" id="PTHR43364">
    <property type="entry name" value="NADH-SPECIFIC METHYLGLYOXAL REDUCTASE-RELATED"/>
    <property type="match status" value="1"/>
</dbReference>
<dbReference type="GO" id="GO:0016491">
    <property type="term" value="F:oxidoreductase activity"/>
    <property type="evidence" value="ECO:0007669"/>
    <property type="project" value="InterPro"/>
</dbReference>
<dbReference type="PRINTS" id="PR00069">
    <property type="entry name" value="ALDKETRDTASE"/>
</dbReference>
<dbReference type="RefSeq" id="WP_092562976.1">
    <property type="nucleotide sequence ID" value="NZ_FNQV01000005.1"/>
</dbReference>
<evidence type="ECO:0000313" key="3">
    <source>
        <dbReference type="Proteomes" id="UP000199288"/>
    </source>
</evidence>
<dbReference type="SUPFAM" id="SSF51430">
    <property type="entry name" value="NAD(P)-linked oxidoreductase"/>
    <property type="match status" value="1"/>
</dbReference>
<sequence>MNLILGCMKLRDQGGAEAAIEAALAIGITRLDTADIYGAGASERAIGAVLAAHPSWRSQLSIQTKFGIRPGDPTTYRQDGDYVRASVEGSLKRLGVDRIDSLLIHRPDPLADYFATGSALMRLMEEGTIGRVGVSNMHEHQIALWQRVIPVSANQIELSLAHHAFVDVDVDVNCVDQHHDFPTGLLPYCMTHGIEIQAYSPLAGGVFSGAAGGPENMTGHALADTRACVARIAAEMGAEPAAVVLAWLLRHPAGIVPVVGSANPERIATFGSAARLCLSREQWYELYVAARGRPLP</sequence>
<dbReference type="EMBL" id="FNQV01000005">
    <property type="protein sequence ID" value="SEA14491.1"/>
    <property type="molecule type" value="Genomic_DNA"/>
</dbReference>
<dbReference type="InterPro" id="IPR036812">
    <property type="entry name" value="NAD(P)_OxRdtase_dom_sf"/>
</dbReference>
<dbReference type="InterPro" id="IPR023210">
    <property type="entry name" value="NADP_OxRdtase_dom"/>
</dbReference>
<proteinExistence type="predicted"/>
<dbReference type="InterPro" id="IPR020471">
    <property type="entry name" value="AKR"/>
</dbReference>
<accession>A0A1H3YTH7</accession>
<name>A0A1H3YTH7_9ACTO</name>
<evidence type="ECO:0000259" key="1">
    <source>
        <dbReference type="Pfam" id="PF00248"/>
    </source>
</evidence>
<dbReference type="InterPro" id="IPR050523">
    <property type="entry name" value="AKR_Detox_Biosynth"/>
</dbReference>
<dbReference type="PANTHER" id="PTHR43364:SF1">
    <property type="entry name" value="OXIDOREDUCTASE YDHF"/>
    <property type="match status" value="1"/>
</dbReference>
<protein>
    <submittedName>
        <fullName evidence="2">Predicted oxidoreductase</fullName>
    </submittedName>
</protein>
<keyword evidence="3" id="KW-1185">Reference proteome</keyword>
<dbReference type="GO" id="GO:0005829">
    <property type="term" value="C:cytosol"/>
    <property type="evidence" value="ECO:0007669"/>
    <property type="project" value="TreeGrafter"/>
</dbReference>
<evidence type="ECO:0000313" key="2">
    <source>
        <dbReference type="EMBL" id="SEA14491.1"/>
    </source>
</evidence>
<reference evidence="3" key="1">
    <citation type="submission" date="2016-10" db="EMBL/GenBank/DDBJ databases">
        <authorList>
            <person name="Varghese N."/>
            <person name="Submissions S."/>
        </authorList>
    </citation>
    <scope>NUCLEOTIDE SEQUENCE [LARGE SCALE GENOMIC DNA]</scope>
    <source>
        <strain evidence="3">KPR-1</strain>
    </source>
</reference>
<dbReference type="AlphaFoldDB" id="A0A1H3YTH7"/>